<keyword evidence="5" id="KW-0479">Metal-binding</keyword>
<dbReference type="SUPFAM" id="SSF111321">
    <property type="entry name" value="AF1104-like"/>
    <property type="match status" value="1"/>
</dbReference>
<dbReference type="AlphaFoldDB" id="A0A4U0XP58"/>
<organism evidence="10 11">
    <name type="scientific">Friedmanniomyces simplex</name>
    <dbReference type="NCBI Taxonomy" id="329884"/>
    <lineage>
        <taxon>Eukaryota</taxon>
        <taxon>Fungi</taxon>
        <taxon>Dikarya</taxon>
        <taxon>Ascomycota</taxon>
        <taxon>Pezizomycotina</taxon>
        <taxon>Dothideomycetes</taxon>
        <taxon>Dothideomycetidae</taxon>
        <taxon>Mycosphaerellales</taxon>
        <taxon>Teratosphaeriaceae</taxon>
        <taxon>Friedmanniomyces</taxon>
    </lineage>
</organism>
<sequence>MEAPDTFIQLPLTIDPSTKALSSTDPTLSADLDDLNRLHRALLALETPQQTPPPPAPVHPKRSVQINKLRESGNASYKKGDFPGAITLYNLAIRMASERPSWEASGLVREELSALYNNRAQAYMAQQSWAEGSVDAECSVELKRVGNVKGWWRRGTCLKEMGRREEAAEWVASGLEFERVGPEKEKVGELEGLLKELFETCAVRKTRSSQPHFSVRLFLANDIQVNTMEYDTKVPPSSTGDKNSFAFISARDRWPVILTSAIDDVHKAVSKEADPEKQEEGKSITQGLAKLKYELQHDRQLTPLLDDGQPDIASYNAELEARGNPKWFDVAWLYAECYLYRRMAILFSTSTHWKRYDVFSKQKMSTFRSSRPAVLELAARYNDITRQFQSGDSALAHASEEERERAEKALFTEMCEICLWGNATDLSLLTSLSYEDIQKLQGSESRKANEEKIIVNDFPAAFACLKDAQRSGAKERRVDIVLDNAGFELFVDLVLAGYLLQSGLATHIVLHPKNIPWFVSDVVPKDFSDLLTVLVNAKSFYETPSEEEAAGGVTPQTLSDADQANMQSLFESWSSLYADGKILLRPNGFWTEGGSYWRMPHTAPSLLSDLKESELVIFKGDLNYRKLTGDAMWDPATPFTGAIGPLGLRSGMRVLALRTCKADVVVGLPKGRDDELRATEGGGGDSGARKWAWSGKWAVVSFCDGKA</sequence>
<dbReference type="Gene3D" id="3.40.50.10880">
    <property type="entry name" value="Uncharacterised protein PF01937, DUF89, domain 3"/>
    <property type="match status" value="1"/>
</dbReference>
<comment type="caution">
    <text evidence="10">The sequence shown here is derived from an EMBL/GenBank/DDBJ whole genome shotgun (WGS) entry which is preliminary data.</text>
</comment>
<evidence type="ECO:0000256" key="3">
    <source>
        <dbReference type="ARBA" id="ARBA00001967"/>
    </source>
</evidence>
<evidence type="ECO:0000259" key="9">
    <source>
        <dbReference type="Pfam" id="PF01937"/>
    </source>
</evidence>
<comment type="catalytic activity">
    <reaction evidence="8">
        <text>beta-D-fructose 6-phosphate = dihydroxyacetone + D-glyceraldehyde 3-phosphate</text>
        <dbReference type="Rhea" id="RHEA:28002"/>
        <dbReference type="ChEBI" id="CHEBI:16016"/>
        <dbReference type="ChEBI" id="CHEBI:57634"/>
        <dbReference type="ChEBI" id="CHEBI:59776"/>
    </reaction>
</comment>
<comment type="similarity">
    <text evidence="4">Belongs to the damage-control phosphatase family. Sugar phosphate phosphatase III subfamily.</text>
</comment>
<dbReference type="GO" id="GO:0016791">
    <property type="term" value="F:phosphatase activity"/>
    <property type="evidence" value="ECO:0007669"/>
    <property type="project" value="TreeGrafter"/>
</dbReference>
<feature type="domain" description="Damage-control phosphatase ARMT1-like metal-binding" evidence="9">
    <location>
        <begin position="250"/>
        <end position="675"/>
    </location>
</feature>
<comment type="catalytic activity">
    <reaction evidence="1">
        <text>beta-D-fructose 1-phosphate + H2O = D-fructose + phosphate</text>
        <dbReference type="Rhea" id="RHEA:35603"/>
        <dbReference type="ChEBI" id="CHEBI:15377"/>
        <dbReference type="ChEBI" id="CHEBI:37721"/>
        <dbReference type="ChEBI" id="CHEBI:43474"/>
        <dbReference type="ChEBI" id="CHEBI:138881"/>
    </reaction>
</comment>
<dbReference type="PANTHER" id="PTHR12260">
    <property type="entry name" value="DAMAGE-CONTROL PHOSPHATASE ARMT1"/>
    <property type="match status" value="1"/>
</dbReference>
<dbReference type="FunFam" id="1.20.930.60:FF:000002">
    <property type="entry name" value="Protein-glutamate O-methyltransferase C1393.13"/>
    <property type="match status" value="1"/>
</dbReference>
<dbReference type="InterPro" id="IPR011990">
    <property type="entry name" value="TPR-like_helical_dom_sf"/>
</dbReference>
<comment type="cofactor">
    <cofactor evidence="3">
        <name>Ni(2+)</name>
        <dbReference type="ChEBI" id="CHEBI:49786"/>
    </cofactor>
</comment>
<keyword evidence="6" id="KW-0378">Hydrolase</keyword>
<dbReference type="GO" id="GO:0005634">
    <property type="term" value="C:nucleus"/>
    <property type="evidence" value="ECO:0007669"/>
    <property type="project" value="TreeGrafter"/>
</dbReference>
<accession>A0A4U0XP58</accession>
<dbReference type="InterPro" id="IPR039763">
    <property type="entry name" value="ARMT1"/>
</dbReference>
<dbReference type="Gene3D" id="1.20.930.60">
    <property type="match status" value="1"/>
</dbReference>
<evidence type="ECO:0000256" key="1">
    <source>
        <dbReference type="ARBA" id="ARBA00001326"/>
    </source>
</evidence>
<dbReference type="STRING" id="329884.A0A4U0XP58"/>
<keyword evidence="11" id="KW-1185">Reference proteome</keyword>
<dbReference type="Gene3D" id="1.25.40.10">
    <property type="entry name" value="Tetratricopeptide repeat domain"/>
    <property type="match status" value="1"/>
</dbReference>
<dbReference type="Proteomes" id="UP000309340">
    <property type="component" value="Unassembled WGS sequence"/>
</dbReference>
<dbReference type="Pfam" id="PF01937">
    <property type="entry name" value="ARMT1-like_dom"/>
    <property type="match status" value="1"/>
</dbReference>
<name>A0A4U0XP58_9PEZI</name>
<evidence type="ECO:0000256" key="2">
    <source>
        <dbReference type="ARBA" id="ARBA00001936"/>
    </source>
</evidence>
<dbReference type="OrthoDB" id="541375at2759"/>
<gene>
    <name evidence="10" type="ORF">B0A55_03479</name>
</gene>
<evidence type="ECO:0000256" key="7">
    <source>
        <dbReference type="ARBA" id="ARBA00023211"/>
    </source>
</evidence>
<dbReference type="SUPFAM" id="SSF48452">
    <property type="entry name" value="TPR-like"/>
    <property type="match status" value="1"/>
</dbReference>
<evidence type="ECO:0000256" key="6">
    <source>
        <dbReference type="ARBA" id="ARBA00022801"/>
    </source>
</evidence>
<dbReference type="InterPro" id="IPR002791">
    <property type="entry name" value="ARMT1-like_metal-bd"/>
</dbReference>
<protein>
    <recommendedName>
        <fullName evidence="9">Damage-control phosphatase ARMT1-like metal-binding domain-containing protein</fullName>
    </recommendedName>
</protein>
<comment type="cofactor">
    <cofactor evidence="2">
        <name>Mn(2+)</name>
        <dbReference type="ChEBI" id="CHEBI:29035"/>
    </cofactor>
</comment>
<dbReference type="GO" id="GO:0046872">
    <property type="term" value="F:metal ion binding"/>
    <property type="evidence" value="ECO:0007669"/>
    <property type="project" value="UniProtKB-KW"/>
</dbReference>
<evidence type="ECO:0000256" key="4">
    <source>
        <dbReference type="ARBA" id="ARBA00009519"/>
    </source>
</evidence>
<dbReference type="InterPro" id="IPR036075">
    <property type="entry name" value="ARMT-1-like_metal-bd_sf"/>
</dbReference>
<dbReference type="GO" id="GO:0006974">
    <property type="term" value="P:DNA damage response"/>
    <property type="evidence" value="ECO:0007669"/>
    <property type="project" value="TreeGrafter"/>
</dbReference>
<evidence type="ECO:0000313" key="10">
    <source>
        <dbReference type="EMBL" id="TKA79180.1"/>
    </source>
</evidence>
<dbReference type="EMBL" id="NAJQ01000096">
    <property type="protein sequence ID" value="TKA79180.1"/>
    <property type="molecule type" value="Genomic_DNA"/>
</dbReference>
<evidence type="ECO:0000256" key="8">
    <source>
        <dbReference type="ARBA" id="ARBA00048809"/>
    </source>
</evidence>
<reference evidence="10 11" key="1">
    <citation type="submission" date="2017-03" db="EMBL/GenBank/DDBJ databases">
        <title>Genomes of endolithic fungi from Antarctica.</title>
        <authorList>
            <person name="Coleine C."/>
            <person name="Masonjones S."/>
            <person name="Stajich J.E."/>
        </authorList>
    </citation>
    <scope>NUCLEOTIDE SEQUENCE [LARGE SCALE GENOMIC DNA]</scope>
    <source>
        <strain evidence="10 11">CCFEE 5184</strain>
    </source>
</reference>
<dbReference type="PANTHER" id="PTHR12260:SF6">
    <property type="entry name" value="DAMAGE-CONTROL PHOSPHATASE ARMT1"/>
    <property type="match status" value="1"/>
</dbReference>
<proteinExistence type="inferred from homology"/>
<evidence type="ECO:0000313" key="11">
    <source>
        <dbReference type="Proteomes" id="UP000309340"/>
    </source>
</evidence>
<evidence type="ECO:0000256" key="5">
    <source>
        <dbReference type="ARBA" id="ARBA00022723"/>
    </source>
</evidence>
<keyword evidence="7" id="KW-0464">Manganese</keyword>